<evidence type="ECO:0000313" key="2">
    <source>
        <dbReference type="EMBL" id="PVH96825.1"/>
    </source>
</evidence>
<evidence type="ECO:0000259" key="1">
    <source>
        <dbReference type="Pfam" id="PF06985"/>
    </source>
</evidence>
<keyword evidence="3" id="KW-1185">Reference proteome</keyword>
<reference evidence="2 3" key="1">
    <citation type="journal article" date="2018" name="Sci. Rep.">
        <title>Comparative genomics provides insights into the lifestyle and reveals functional heterogeneity of dark septate endophytic fungi.</title>
        <authorList>
            <person name="Knapp D.G."/>
            <person name="Nemeth J.B."/>
            <person name="Barry K."/>
            <person name="Hainaut M."/>
            <person name="Henrissat B."/>
            <person name="Johnson J."/>
            <person name="Kuo A."/>
            <person name="Lim J.H.P."/>
            <person name="Lipzen A."/>
            <person name="Nolan M."/>
            <person name="Ohm R.A."/>
            <person name="Tamas L."/>
            <person name="Grigoriev I.V."/>
            <person name="Spatafora J.W."/>
            <person name="Nagy L.G."/>
            <person name="Kovacs G.M."/>
        </authorList>
    </citation>
    <scope>NUCLEOTIDE SEQUENCE [LARGE SCALE GENOMIC DNA]</scope>
    <source>
        <strain evidence="2 3">DSE2036</strain>
    </source>
</reference>
<dbReference type="PANTHER" id="PTHR33112:SF11">
    <property type="entry name" value="HETEROKARYON INCOMPATIBILITY DOMAIN-CONTAINING PROTEIN"/>
    <property type="match status" value="1"/>
</dbReference>
<evidence type="ECO:0000313" key="3">
    <source>
        <dbReference type="Proteomes" id="UP000244855"/>
    </source>
</evidence>
<dbReference type="InterPro" id="IPR010730">
    <property type="entry name" value="HET"/>
</dbReference>
<dbReference type="STRING" id="97972.A0A2V1DFK9"/>
<dbReference type="Proteomes" id="UP000244855">
    <property type="component" value="Unassembled WGS sequence"/>
</dbReference>
<accession>A0A2V1DFK9</accession>
<sequence length="433" mass="50745">MERFATNRFSVFILSPRPRYLEERPLDREEDFCGDNISTISRPWLWKHWFNICSESHEKCRALDHKSEKFLPDRLLEILTGDGGKSFNWKLVHSAGLHDIMYATLSHCWGASQHAKLERENYLFRMEPTSSFWLPKTFRDAFYIAFKLGFRFIWIDSLCIVQDDNDDWLTQASMMGSIYENASCNIAATWARDGDNGCFSTREMNESTTISLDFPPGETKDYQFDDCRRYHNELTKAPLNTRGWVIQERYLARRQLSFAQSQVYWECRELTASEQYPKGIPKDLIDDNPLLLPPGKPTLDYLDTIERRSGWIRLVNHYSLCKFSKISDKMIALAGLARQMSLMQDDTYLAGLWKKDLQDQLCWRTDDKAETDVLRIPSYLAPTWSWASIDGPVISDLSYHWKNLASRSLIKFWMYRSIRNTNSTYTVSLHPAW</sequence>
<dbReference type="OrthoDB" id="3486565at2759"/>
<dbReference type="AlphaFoldDB" id="A0A2V1DFK9"/>
<feature type="domain" description="Heterokaryon incompatibility" evidence="1">
    <location>
        <begin position="102"/>
        <end position="248"/>
    </location>
</feature>
<protein>
    <submittedName>
        <fullName evidence="2">HET-domain-containing protein</fullName>
    </submittedName>
</protein>
<dbReference type="EMBL" id="KZ805453">
    <property type="protein sequence ID" value="PVH96825.1"/>
    <property type="molecule type" value="Genomic_DNA"/>
</dbReference>
<name>A0A2V1DFK9_9PLEO</name>
<dbReference type="Pfam" id="PF06985">
    <property type="entry name" value="HET"/>
    <property type="match status" value="1"/>
</dbReference>
<dbReference type="PANTHER" id="PTHR33112">
    <property type="entry name" value="DOMAIN PROTEIN, PUTATIVE-RELATED"/>
    <property type="match status" value="1"/>
</dbReference>
<gene>
    <name evidence="2" type="ORF">DM02DRAFT_534436</name>
</gene>
<proteinExistence type="predicted"/>
<organism evidence="2 3">
    <name type="scientific">Periconia macrospinosa</name>
    <dbReference type="NCBI Taxonomy" id="97972"/>
    <lineage>
        <taxon>Eukaryota</taxon>
        <taxon>Fungi</taxon>
        <taxon>Dikarya</taxon>
        <taxon>Ascomycota</taxon>
        <taxon>Pezizomycotina</taxon>
        <taxon>Dothideomycetes</taxon>
        <taxon>Pleosporomycetidae</taxon>
        <taxon>Pleosporales</taxon>
        <taxon>Massarineae</taxon>
        <taxon>Periconiaceae</taxon>
        <taxon>Periconia</taxon>
    </lineage>
</organism>